<dbReference type="PANTHER" id="PTHR33121:SF70">
    <property type="entry name" value="SIGNALING PROTEIN YKOW"/>
    <property type="match status" value="1"/>
</dbReference>
<dbReference type="InterPro" id="IPR050706">
    <property type="entry name" value="Cyclic-di-GMP_PDE-like"/>
</dbReference>
<accession>A0A7Y1LB62</accession>
<dbReference type="SUPFAM" id="SSF52172">
    <property type="entry name" value="CheY-like"/>
    <property type="match status" value="1"/>
</dbReference>
<proteinExistence type="predicted"/>
<organism evidence="4 5">
    <name type="scientific">Pseudomonas lactis</name>
    <dbReference type="NCBI Taxonomy" id="1615674"/>
    <lineage>
        <taxon>Bacteria</taxon>
        <taxon>Pseudomonadati</taxon>
        <taxon>Pseudomonadota</taxon>
        <taxon>Gammaproteobacteria</taxon>
        <taxon>Pseudomonadales</taxon>
        <taxon>Pseudomonadaceae</taxon>
        <taxon>Pseudomonas</taxon>
    </lineage>
</organism>
<dbReference type="SUPFAM" id="SSF141868">
    <property type="entry name" value="EAL domain-like"/>
    <property type="match status" value="1"/>
</dbReference>
<feature type="domain" description="EAL" evidence="3">
    <location>
        <begin position="142"/>
        <end position="395"/>
    </location>
</feature>
<dbReference type="SMART" id="SM00052">
    <property type="entry name" value="EAL"/>
    <property type="match status" value="1"/>
</dbReference>
<comment type="caution">
    <text evidence="4">The sequence shown here is derived from an EMBL/GenBank/DDBJ whole genome shotgun (WGS) entry which is preliminary data.</text>
</comment>
<evidence type="ECO:0000259" key="3">
    <source>
        <dbReference type="PROSITE" id="PS50883"/>
    </source>
</evidence>
<dbReference type="InterPro" id="IPR011006">
    <property type="entry name" value="CheY-like_superfamily"/>
</dbReference>
<gene>
    <name evidence="4" type="ORF">HBO18_02070</name>
</gene>
<evidence type="ECO:0000313" key="4">
    <source>
        <dbReference type="EMBL" id="NNA42899.1"/>
    </source>
</evidence>
<reference evidence="4 5" key="1">
    <citation type="journal article" date="2020" name="Front. Microbiol.">
        <title>Genetic Organization of the aprX-lipA2 Operon Affects the Proteolytic Potential of Pseudomonas Species in Milk.</title>
        <authorList>
            <person name="Maier C."/>
            <person name="Huptas C."/>
            <person name="von Neubeck M."/>
            <person name="Scherer S."/>
            <person name="Wenning M."/>
            <person name="Lucking G."/>
        </authorList>
    </citation>
    <scope>NUCLEOTIDE SEQUENCE [LARGE SCALE GENOMIC DNA]</scope>
    <source>
        <strain evidence="4 5">WS 4997</strain>
    </source>
</reference>
<evidence type="ECO:0000259" key="2">
    <source>
        <dbReference type="PROSITE" id="PS50110"/>
    </source>
</evidence>
<name>A0A7Y1LB62_9PSED</name>
<dbReference type="PANTHER" id="PTHR33121">
    <property type="entry name" value="CYCLIC DI-GMP PHOSPHODIESTERASE PDEF"/>
    <property type="match status" value="1"/>
</dbReference>
<dbReference type="Pfam" id="PF00563">
    <property type="entry name" value="EAL"/>
    <property type="match status" value="1"/>
</dbReference>
<dbReference type="Pfam" id="PF00072">
    <property type="entry name" value="Response_reg"/>
    <property type="match status" value="1"/>
</dbReference>
<sequence length="401" mass="44105">MTVSPLRVIVLEDHSFQRAIAVSMLQQLGCTEVFQAADGVEALAVLARVGPVDIALCDLRMEGMDGLEFLQAVGHAGLVGSVIISSSLSEQLRRTVRQIISLLDLELLGDIGKPLHYETLERLLKKQRSLPRTGAPPEPQEVLPDEAQVRQALVAHELCGFFQPKFILETGEITGVEVLARWRHASGKTLPPTSFLPVLERCGLLDELLCQQLHEGLALQRQLRGQGHDLDFAFNLHAVQLANSSFASHIGTLLSEYDARGSSLTFELTESGLLQAPQTSLECLFRLQMMGCRLSIDDFGTGFSSLQRLFQLPFNEIKLDAGFIQALAQEPRCHAVISSTLALGESLGMTVVAEGIETDEQHQYLLNMGCTQGQGYWCAKPMSGGDLLRWFQGEQQRSQRA</sequence>
<evidence type="ECO:0000256" key="1">
    <source>
        <dbReference type="PROSITE-ProRule" id="PRU00169"/>
    </source>
</evidence>
<dbReference type="EMBL" id="JAAQYK010000001">
    <property type="protein sequence ID" value="NNA42899.1"/>
    <property type="molecule type" value="Genomic_DNA"/>
</dbReference>
<dbReference type="RefSeq" id="WP_169855207.1">
    <property type="nucleotide sequence ID" value="NZ_JAAQYK010000001.1"/>
</dbReference>
<dbReference type="InterPro" id="IPR001633">
    <property type="entry name" value="EAL_dom"/>
</dbReference>
<dbReference type="CDD" id="cd01948">
    <property type="entry name" value="EAL"/>
    <property type="match status" value="1"/>
</dbReference>
<dbReference type="GO" id="GO:0000160">
    <property type="term" value="P:phosphorelay signal transduction system"/>
    <property type="evidence" value="ECO:0007669"/>
    <property type="project" value="InterPro"/>
</dbReference>
<feature type="domain" description="Response regulatory" evidence="2">
    <location>
        <begin position="7"/>
        <end position="128"/>
    </location>
</feature>
<dbReference type="AlphaFoldDB" id="A0A7Y1LB62"/>
<dbReference type="InterPro" id="IPR001789">
    <property type="entry name" value="Sig_transdc_resp-reg_receiver"/>
</dbReference>
<dbReference type="Proteomes" id="UP000583279">
    <property type="component" value="Unassembled WGS sequence"/>
</dbReference>
<keyword evidence="1" id="KW-0597">Phosphoprotein</keyword>
<feature type="modified residue" description="4-aspartylphosphate" evidence="1">
    <location>
        <position position="58"/>
    </location>
</feature>
<dbReference type="InterPro" id="IPR035919">
    <property type="entry name" value="EAL_sf"/>
</dbReference>
<dbReference type="PROSITE" id="PS50110">
    <property type="entry name" value="RESPONSE_REGULATORY"/>
    <property type="match status" value="1"/>
</dbReference>
<dbReference type="SMART" id="SM00448">
    <property type="entry name" value="REC"/>
    <property type="match status" value="1"/>
</dbReference>
<evidence type="ECO:0000313" key="5">
    <source>
        <dbReference type="Proteomes" id="UP000583279"/>
    </source>
</evidence>
<dbReference type="Gene3D" id="3.20.20.450">
    <property type="entry name" value="EAL domain"/>
    <property type="match status" value="1"/>
</dbReference>
<dbReference type="Gene3D" id="3.40.50.2300">
    <property type="match status" value="1"/>
</dbReference>
<dbReference type="PROSITE" id="PS50883">
    <property type="entry name" value="EAL"/>
    <property type="match status" value="1"/>
</dbReference>
<protein>
    <submittedName>
        <fullName evidence="4">EAL domain-containing protein</fullName>
    </submittedName>
</protein>
<dbReference type="GO" id="GO:0071111">
    <property type="term" value="F:cyclic-guanylate-specific phosphodiesterase activity"/>
    <property type="evidence" value="ECO:0007669"/>
    <property type="project" value="InterPro"/>
</dbReference>